<accession>A0A975K6T7</accession>
<proteinExistence type="predicted"/>
<keyword evidence="3" id="KW-1185">Reference proteome</keyword>
<organism evidence="2 3">
    <name type="scientific">Sphingobium phenoxybenzoativorans</name>
    <dbReference type="NCBI Taxonomy" id="1592790"/>
    <lineage>
        <taxon>Bacteria</taxon>
        <taxon>Pseudomonadati</taxon>
        <taxon>Pseudomonadota</taxon>
        <taxon>Alphaproteobacteria</taxon>
        <taxon>Sphingomonadales</taxon>
        <taxon>Sphingomonadaceae</taxon>
        <taxon>Sphingobium</taxon>
    </lineage>
</organism>
<name>A0A975K6T7_9SPHN</name>
<dbReference type="NCBIfam" id="NF033522">
    <property type="entry name" value="lasso_benenodin"/>
    <property type="match status" value="1"/>
</dbReference>
<dbReference type="EMBL" id="CP073910">
    <property type="protein sequence ID" value="QUT05148.1"/>
    <property type="molecule type" value="Genomic_DNA"/>
</dbReference>
<protein>
    <submittedName>
        <fullName evidence="2">Benenodin family lasso peptide</fullName>
    </submittedName>
</protein>
<dbReference type="InterPro" id="IPR049805">
    <property type="entry name" value="Lasso_benenodin"/>
</dbReference>
<sequence>MERDIDHEKALIDLGAASIETKGINGTGDEVLGQKRMGLSED</sequence>
<gene>
    <name evidence="2" type="ORF">KFK14_19430</name>
</gene>
<evidence type="ECO:0000313" key="2">
    <source>
        <dbReference type="EMBL" id="QUT05148.1"/>
    </source>
</evidence>
<dbReference type="KEGG" id="spph:KFK14_19430"/>
<dbReference type="RefSeq" id="WP_212608838.1">
    <property type="nucleotide sequence ID" value="NZ_CP073910.1"/>
</dbReference>
<evidence type="ECO:0000256" key="1">
    <source>
        <dbReference type="SAM" id="MobiDB-lite"/>
    </source>
</evidence>
<dbReference type="Pfam" id="PF24178">
    <property type="entry name" value="Subterisin"/>
    <property type="match status" value="1"/>
</dbReference>
<feature type="region of interest" description="Disordered" evidence="1">
    <location>
        <begin position="23"/>
        <end position="42"/>
    </location>
</feature>
<reference evidence="2" key="1">
    <citation type="submission" date="2021-04" db="EMBL/GenBank/DDBJ databases">
        <title>Isolation of p-tert-butylphenol degrading bacteria Sphingobium phenoxybenzoativorans Tas13 from active sludge.</title>
        <authorList>
            <person name="Li Y."/>
        </authorList>
    </citation>
    <scope>NUCLEOTIDE SEQUENCE</scope>
    <source>
        <strain evidence="2">Tas13</strain>
    </source>
</reference>
<evidence type="ECO:0000313" key="3">
    <source>
        <dbReference type="Proteomes" id="UP000681425"/>
    </source>
</evidence>
<dbReference type="Proteomes" id="UP000681425">
    <property type="component" value="Chromosome"/>
</dbReference>
<dbReference type="AlphaFoldDB" id="A0A975K6T7"/>